<evidence type="ECO:0000313" key="2">
    <source>
        <dbReference type="Proteomes" id="UP000268162"/>
    </source>
</evidence>
<reference evidence="2" key="1">
    <citation type="journal article" date="2018" name="Nat. Microbiol.">
        <title>Leveraging single-cell genomics to expand the fungal tree of life.</title>
        <authorList>
            <person name="Ahrendt S.R."/>
            <person name="Quandt C.A."/>
            <person name="Ciobanu D."/>
            <person name="Clum A."/>
            <person name="Salamov A."/>
            <person name="Andreopoulos B."/>
            <person name="Cheng J.F."/>
            <person name="Woyke T."/>
            <person name="Pelin A."/>
            <person name="Henrissat B."/>
            <person name="Reynolds N.K."/>
            <person name="Benny G.L."/>
            <person name="Smith M.E."/>
            <person name="James T.Y."/>
            <person name="Grigoriev I.V."/>
        </authorList>
    </citation>
    <scope>NUCLEOTIDE SEQUENCE [LARGE SCALE GENOMIC DNA]</scope>
    <source>
        <strain evidence="2">RSA 468</strain>
    </source>
</reference>
<sequence>MAFKGGNSPPHGKSAYFAGHATVHTAGVFHAVIALFGRYSSLGLPPAFPNLPSSIPKDSQAQSHFYEGTIIGSKLQPLYVRGGRLIDIFLASPDPGPFITAHV</sequence>
<accession>A0A4P9ZPC0</accession>
<evidence type="ECO:0000313" key="1">
    <source>
        <dbReference type="EMBL" id="RKP34501.1"/>
    </source>
</evidence>
<proteinExistence type="predicted"/>
<organism evidence="1 2">
    <name type="scientific">Dimargaris cristalligena</name>
    <dbReference type="NCBI Taxonomy" id="215637"/>
    <lineage>
        <taxon>Eukaryota</taxon>
        <taxon>Fungi</taxon>
        <taxon>Fungi incertae sedis</taxon>
        <taxon>Zoopagomycota</taxon>
        <taxon>Kickxellomycotina</taxon>
        <taxon>Dimargaritomycetes</taxon>
        <taxon>Dimargaritales</taxon>
        <taxon>Dimargaritaceae</taxon>
        <taxon>Dimargaris</taxon>
    </lineage>
</organism>
<dbReference type="EMBL" id="ML003178">
    <property type="protein sequence ID" value="RKP34501.1"/>
    <property type="molecule type" value="Genomic_DNA"/>
</dbReference>
<dbReference type="AlphaFoldDB" id="A0A4P9ZPC0"/>
<gene>
    <name evidence="1" type="ORF">BJ085DRAFT_33312</name>
</gene>
<protein>
    <submittedName>
        <fullName evidence="1">Uncharacterized protein</fullName>
    </submittedName>
</protein>
<keyword evidence="2" id="KW-1185">Reference proteome</keyword>
<dbReference type="Proteomes" id="UP000268162">
    <property type="component" value="Unassembled WGS sequence"/>
</dbReference>
<name>A0A4P9ZPC0_9FUNG</name>